<feature type="transmembrane region" description="Helical" evidence="1">
    <location>
        <begin position="56"/>
        <end position="81"/>
    </location>
</feature>
<evidence type="ECO:0000256" key="1">
    <source>
        <dbReference type="SAM" id="Phobius"/>
    </source>
</evidence>
<accession>A0A5Q2TL32</accession>
<evidence type="ECO:0000313" key="2">
    <source>
        <dbReference type="EMBL" id="QGH35466.1"/>
    </source>
</evidence>
<keyword evidence="1" id="KW-1133">Transmembrane helix</keyword>
<reference evidence="2 3" key="1">
    <citation type="submission" date="2019-11" db="EMBL/GenBank/DDBJ databases">
        <title>Gracilibacillus salitolerans sp. nov., a moderate halophile isolated from a saline soil in northwest China.</title>
        <authorList>
            <person name="Gan L."/>
        </authorList>
    </citation>
    <scope>NUCLEOTIDE SEQUENCE [LARGE SCALE GENOMIC DNA]</scope>
    <source>
        <strain evidence="2 3">SCU50</strain>
    </source>
</reference>
<dbReference type="Gene3D" id="1.20.210.10">
    <property type="entry name" value="Cytochrome c oxidase-like, subunit I domain"/>
    <property type="match status" value="1"/>
</dbReference>
<proteinExistence type="predicted"/>
<feature type="transmembrane region" description="Helical" evidence="1">
    <location>
        <begin position="15"/>
        <end position="36"/>
    </location>
</feature>
<feature type="transmembrane region" description="Helical" evidence="1">
    <location>
        <begin position="248"/>
        <end position="268"/>
    </location>
</feature>
<gene>
    <name evidence="2" type="ORF">GI584_16035</name>
</gene>
<feature type="transmembrane region" description="Helical" evidence="1">
    <location>
        <begin position="88"/>
        <end position="109"/>
    </location>
</feature>
<feature type="transmembrane region" description="Helical" evidence="1">
    <location>
        <begin position="182"/>
        <end position="201"/>
    </location>
</feature>
<dbReference type="KEGG" id="grc:GI584_16035"/>
<feature type="transmembrane region" description="Helical" evidence="1">
    <location>
        <begin position="222"/>
        <end position="242"/>
    </location>
</feature>
<dbReference type="AlphaFoldDB" id="A0A5Q2TL32"/>
<feature type="transmembrane region" description="Helical" evidence="1">
    <location>
        <begin position="280"/>
        <end position="302"/>
    </location>
</feature>
<dbReference type="EMBL" id="CP045915">
    <property type="protein sequence ID" value="QGH35466.1"/>
    <property type="molecule type" value="Genomic_DNA"/>
</dbReference>
<protein>
    <recommendedName>
        <fullName evidence="4">Cbb3-type cytochrome c oxidase subunit I</fullName>
    </recommendedName>
</protein>
<dbReference type="Proteomes" id="UP000339690">
    <property type="component" value="Chromosome"/>
</dbReference>
<sequence>MMPTANIKSDTDIRLPLSFIVFGLMAFVVAQIIVFINSGSILQGHFRIPDIWSAAHLLLLGFAMIVAMGAMYQLVPVVFLTSIWRQKLGYLPLLFSCSGVVVFAGLLAFSPTNSIYGAIIVVIGISMFLIQMVFTLRQTEKKSIMYTFVFAALVMLFLTMAAGFLLAYSFATKDVAFHESIFYTHILFGVVGWFSLLIFGFSYKLVPMFSLSHGYSTHYAKYAITSYIIGLLFVSVSFWIQIAYVQSIGFLLLAIGFTLFTYNMKIIYQNRFKKKLDKPFIFSLIAIVLGNLIHIIAVLFALEGVQSAFHWGILLFSYIICWIIFSILGYLYKIVPFLWWTKKYADHIGKEKVPTLKEMINEKLAVVLFTVLTVSVLLLIGSMLAQMAVGVWLAQGIIMIVSTVYAVSIIVVLFK</sequence>
<feature type="transmembrane region" description="Helical" evidence="1">
    <location>
        <begin position="148"/>
        <end position="170"/>
    </location>
</feature>
<evidence type="ECO:0008006" key="4">
    <source>
        <dbReference type="Google" id="ProtNLM"/>
    </source>
</evidence>
<feature type="transmembrane region" description="Helical" evidence="1">
    <location>
        <begin position="308"/>
        <end position="332"/>
    </location>
</feature>
<feature type="transmembrane region" description="Helical" evidence="1">
    <location>
        <begin position="364"/>
        <end position="385"/>
    </location>
</feature>
<dbReference type="InterPro" id="IPR036927">
    <property type="entry name" value="Cyt_c_oxase-like_su1_sf"/>
</dbReference>
<keyword evidence="3" id="KW-1185">Reference proteome</keyword>
<evidence type="ECO:0000313" key="3">
    <source>
        <dbReference type="Proteomes" id="UP000339690"/>
    </source>
</evidence>
<name>A0A5Q2TL32_9BACI</name>
<feature type="transmembrane region" description="Helical" evidence="1">
    <location>
        <begin position="391"/>
        <end position="414"/>
    </location>
</feature>
<feature type="transmembrane region" description="Helical" evidence="1">
    <location>
        <begin position="115"/>
        <end position="136"/>
    </location>
</feature>
<organism evidence="2 3">
    <name type="scientific">Gracilibacillus salitolerans</name>
    <dbReference type="NCBI Taxonomy" id="2663022"/>
    <lineage>
        <taxon>Bacteria</taxon>
        <taxon>Bacillati</taxon>
        <taxon>Bacillota</taxon>
        <taxon>Bacilli</taxon>
        <taxon>Bacillales</taxon>
        <taxon>Bacillaceae</taxon>
        <taxon>Gracilibacillus</taxon>
    </lineage>
</organism>
<keyword evidence="1" id="KW-0472">Membrane</keyword>
<keyword evidence="1" id="KW-0812">Transmembrane</keyword>